<organism evidence="3 4">
    <name type="scientific">Aureliella helgolandensis</name>
    <dbReference type="NCBI Taxonomy" id="2527968"/>
    <lineage>
        <taxon>Bacteria</taxon>
        <taxon>Pseudomonadati</taxon>
        <taxon>Planctomycetota</taxon>
        <taxon>Planctomycetia</taxon>
        <taxon>Pirellulales</taxon>
        <taxon>Pirellulaceae</taxon>
        <taxon>Aureliella</taxon>
    </lineage>
</organism>
<evidence type="ECO:0000313" key="3">
    <source>
        <dbReference type="EMBL" id="QDV27162.1"/>
    </source>
</evidence>
<sequence>MPWPTSNAPPNNQPSDLGPAGERLAARFLQKQGYRILERSHRQRLGEIDLIALDGQTIVFVEVKTRSSSLGADPSEAVDLRKQTKLTRAALVYLKKRNLLETPARFDVVSIVWPHPTRGQPRLRHFPNAFEATGRGQMFS</sequence>
<dbReference type="NCBIfam" id="NF009154">
    <property type="entry name" value="PRK12497.3-3"/>
    <property type="match status" value="1"/>
</dbReference>
<dbReference type="InterPro" id="IPR003509">
    <property type="entry name" value="UPF0102_YraN-like"/>
</dbReference>
<dbReference type="HAMAP" id="MF_00048">
    <property type="entry name" value="UPF0102"/>
    <property type="match status" value="1"/>
</dbReference>
<evidence type="ECO:0000256" key="2">
    <source>
        <dbReference type="HAMAP-Rule" id="MF_00048"/>
    </source>
</evidence>
<name>A0A518GEY5_9BACT</name>
<dbReference type="Pfam" id="PF02021">
    <property type="entry name" value="UPF0102"/>
    <property type="match status" value="1"/>
</dbReference>
<dbReference type="RefSeq" id="WP_145084120.1">
    <property type="nucleotide sequence ID" value="NZ_CP036298.1"/>
</dbReference>
<gene>
    <name evidence="3" type="ORF">Q31a_55490</name>
</gene>
<dbReference type="EMBL" id="CP036298">
    <property type="protein sequence ID" value="QDV27162.1"/>
    <property type="molecule type" value="Genomic_DNA"/>
</dbReference>
<dbReference type="Gene3D" id="3.40.1350.10">
    <property type="match status" value="1"/>
</dbReference>
<protein>
    <recommendedName>
        <fullName evidence="2">UPF0102 protein Q31a_55490</fullName>
    </recommendedName>
</protein>
<dbReference type="PANTHER" id="PTHR34039:SF1">
    <property type="entry name" value="UPF0102 PROTEIN YRAN"/>
    <property type="match status" value="1"/>
</dbReference>
<accession>A0A518GEY5</accession>
<dbReference type="GO" id="GO:0003676">
    <property type="term" value="F:nucleic acid binding"/>
    <property type="evidence" value="ECO:0007669"/>
    <property type="project" value="InterPro"/>
</dbReference>
<dbReference type="InterPro" id="IPR011335">
    <property type="entry name" value="Restrct_endonuc-II-like"/>
</dbReference>
<dbReference type="CDD" id="cd20736">
    <property type="entry name" value="PoNe_Nuclease"/>
    <property type="match status" value="1"/>
</dbReference>
<comment type="similarity">
    <text evidence="1 2">Belongs to the UPF0102 family.</text>
</comment>
<dbReference type="PANTHER" id="PTHR34039">
    <property type="entry name" value="UPF0102 PROTEIN YRAN"/>
    <property type="match status" value="1"/>
</dbReference>
<dbReference type="SUPFAM" id="SSF52980">
    <property type="entry name" value="Restriction endonuclease-like"/>
    <property type="match status" value="1"/>
</dbReference>
<reference evidence="3 4" key="1">
    <citation type="submission" date="2019-02" db="EMBL/GenBank/DDBJ databases">
        <title>Deep-cultivation of Planctomycetes and their phenomic and genomic characterization uncovers novel biology.</title>
        <authorList>
            <person name="Wiegand S."/>
            <person name="Jogler M."/>
            <person name="Boedeker C."/>
            <person name="Pinto D."/>
            <person name="Vollmers J."/>
            <person name="Rivas-Marin E."/>
            <person name="Kohn T."/>
            <person name="Peeters S.H."/>
            <person name="Heuer A."/>
            <person name="Rast P."/>
            <person name="Oberbeckmann S."/>
            <person name="Bunk B."/>
            <person name="Jeske O."/>
            <person name="Meyerdierks A."/>
            <person name="Storesund J.E."/>
            <person name="Kallscheuer N."/>
            <person name="Luecker S."/>
            <person name="Lage O.M."/>
            <person name="Pohl T."/>
            <person name="Merkel B.J."/>
            <person name="Hornburger P."/>
            <person name="Mueller R.-W."/>
            <person name="Bruemmer F."/>
            <person name="Labrenz M."/>
            <person name="Spormann A.M."/>
            <person name="Op den Camp H."/>
            <person name="Overmann J."/>
            <person name="Amann R."/>
            <person name="Jetten M.S.M."/>
            <person name="Mascher T."/>
            <person name="Medema M.H."/>
            <person name="Devos D.P."/>
            <person name="Kaster A.-K."/>
            <person name="Ovreas L."/>
            <person name="Rohde M."/>
            <person name="Galperin M.Y."/>
            <person name="Jogler C."/>
        </authorList>
    </citation>
    <scope>NUCLEOTIDE SEQUENCE [LARGE SCALE GENOMIC DNA]</scope>
    <source>
        <strain evidence="3 4">Q31a</strain>
    </source>
</reference>
<evidence type="ECO:0000256" key="1">
    <source>
        <dbReference type="ARBA" id="ARBA00006738"/>
    </source>
</evidence>
<dbReference type="AlphaFoldDB" id="A0A518GEY5"/>
<dbReference type="OrthoDB" id="9802516at2"/>
<evidence type="ECO:0000313" key="4">
    <source>
        <dbReference type="Proteomes" id="UP000318017"/>
    </source>
</evidence>
<keyword evidence="4" id="KW-1185">Reference proteome</keyword>
<dbReference type="InterPro" id="IPR011856">
    <property type="entry name" value="tRNA_endonuc-like_dom_sf"/>
</dbReference>
<dbReference type="NCBIfam" id="NF009150">
    <property type="entry name" value="PRK12497.1-3"/>
    <property type="match status" value="1"/>
</dbReference>
<proteinExistence type="inferred from homology"/>
<dbReference type="KEGG" id="ahel:Q31a_55490"/>
<dbReference type="NCBIfam" id="TIGR00252">
    <property type="entry name" value="YraN family protein"/>
    <property type="match status" value="1"/>
</dbReference>
<dbReference type="Proteomes" id="UP000318017">
    <property type="component" value="Chromosome"/>
</dbReference>